<dbReference type="HOGENOM" id="CLU_2645820_0_0_2"/>
<dbReference type="Proteomes" id="UP000030649">
    <property type="component" value="Unassembled WGS sequence"/>
</dbReference>
<evidence type="ECO:0000256" key="1">
    <source>
        <dbReference type="SAM" id="Phobius"/>
    </source>
</evidence>
<name>U1PIA7_9EURY</name>
<feature type="transmembrane region" description="Helical" evidence="1">
    <location>
        <begin position="12"/>
        <end position="45"/>
    </location>
</feature>
<dbReference type="EMBL" id="KE356560">
    <property type="protein sequence ID" value="ERG91881.1"/>
    <property type="molecule type" value="Genomic_DNA"/>
</dbReference>
<reference evidence="2 3" key="1">
    <citation type="journal article" date="2013" name="PLoS ONE">
        <title>Assembly-driven community genomics of a hypersaline microbial ecosystem.</title>
        <authorList>
            <person name="Podell S."/>
            <person name="Ugalde J.A."/>
            <person name="Narasingarao P."/>
            <person name="Banfield J.F."/>
            <person name="Heidelberg K.B."/>
            <person name="Allen E.E."/>
        </authorList>
    </citation>
    <scope>NUCLEOTIDE SEQUENCE [LARGE SCALE GENOMIC DNA]</scope>
    <source>
        <strain evidence="3">J07HQW1</strain>
    </source>
</reference>
<proteinExistence type="predicted"/>
<dbReference type="AlphaFoldDB" id="U1PIA7"/>
<organism evidence="2 3">
    <name type="scientific">Haloquadratum walsbyi J07HQW1</name>
    <dbReference type="NCBI Taxonomy" id="1238424"/>
    <lineage>
        <taxon>Archaea</taxon>
        <taxon>Methanobacteriati</taxon>
        <taxon>Methanobacteriota</taxon>
        <taxon>Stenosarchaea group</taxon>
        <taxon>Halobacteria</taxon>
        <taxon>Halobacteriales</taxon>
        <taxon>Haloferacaceae</taxon>
        <taxon>Haloquadratum</taxon>
    </lineage>
</organism>
<evidence type="ECO:0000313" key="2">
    <source>
        <dbReference type="EMBL" id="ERG91881.1"/>
    </source>
</evidence>
<keyword evidence="1" id="KW-1133">Transmembrane helix</keyword>
<sequence length="76" mass="8000">MLSLSLLFPCPLPFVGVGVGVGSGVAVVIVVAVVVVLFCCVVTIPTELRTEMLTMIRTVSTSLAVRAELSRFSVTF</sequence>
<protein>
    <submittedName>
        <fullName evidence="2">Uncharacterized protein</fullName>
    </submittedName>
</protein>
<evidence type="ECO:0000313" key="3">
    <source>
        <dbReference type="Proteomes" id="UP000030649"/>
    </source>
</evidence>
<keyword evidence="1" id="KW-0472">Membrane</keyword>
<gene>
    <name evidence="2" type="ORF">J07HQW1_01915</name>
</gene>
<accession>U1PIA7</accession>
<keyword evidence="1" id="KW-0812">Transmembrane</keyword>